<sequence>MQDNQFAHTAINIPRQFAGRPETEFIPWPPKTPDLNVIEHVRAEMKKRRIDQYPDHPPQNPDQLWDQVLATWQNLAEDQNYFRDLVDSMPRRCQTVVDAAPVACGQSTRRTGGELNRKSSGRPLTSDDTVQNSREAVEKSPRTSIRRLSRELNILRINVWRTLRFTLKKKAYNIQVMHHLEEEDYAILMEVRANFLDTAENENGFTWGHIKSLVYKAKITSSHHLSERIMEAVNSITPDQLQRVFTAMEKR</sequence>
<dbReference type="EMBL" id="JAJSOF020000003">
    <property type="protein sequence ID" value="KAJ4449596.1"/>
    <property type="molecule type" value="Genomic_DNA"/>
</dbReference>
<evidence type="ECO:0000313" key="2">
    <source>
        <dbReference type="EMBL" id="KAJ4449596.1"/>
    </source>
</evidence>
<reference evidence="2 3" key="1">
    <citation type="journal article" date="2022" name="Allergy">
        <title>Genome assembly and annotation of Periplaneta americana reveal a comprehensive cockroach allergen profile.</title>
        <authorList>
            <person name="Wang L."/>
            <person name="Xiong Q."/>
            <person name="Saelim N."/>
            <person name="Wang L."/>
            <person name="Nong W."/>
            <person name="Wan A.T."/>
            <person name="Shi M."/>
            <person name="Liu X."/>
            <person name="Cao Q."/>
            <person name="Hui J.H.L."/>
            <person name="Sookrung N."/>
            <person name="Leung T.F."/>
            <person name="Tungtrongchitr A."/>
            <person name="Tsui S.K.W."/>
        </authorList>
    </citation>
    <scope>NUCLEOTIDE SEQUENCE [LARGE SCALE GENOMIC DNA]</scope>
    <source>
        <strain evidence="2">PWHHKU_190912</strain>
    </source>
</reference>
<evidence type="ECO:0000256" key="1">
    <source>
        <dbReference type="SAM" id="MobiDB-lite"/>
    </source>
</evidence>
<gene>
    <name evidence="2" type="ORF">ANN_00999</name>
</gene>
<accession>A0ABQ8TUS4</accession>
<dbReference type="InterPro" id="IPR036397">
    <property type="entry name" value="RNaseH_sf"/>
</dbReference>
<comment type="caution">
    <text evidence="2">The sequence shown here is derived from an EMBL/GenBank/DDBJ whole genome shotgun (WGS) entry which is preliminary data.</text>
</comment>
<organism evidence="2 3">
    <name type="scientific">Periplaneta americana</name>
    <name type="common">American cockroach</name>
    <name type="synonym">Blatta americana</name>
    <dbReference type="NCBI Taxonomy" id="6978"/>
    <lineage>
        <taxon>Eukaryota</taxon>
        <taxon>Metazoa</taxon>
        <taxon>Ecdysozoa</taxon>
        <taxon>Arthropoda</taxon>
        <taxon>Hexapoda</taxon>
        <taxon>Insecta</taxon>
        <taxon>Pterygota</taxon>
        <taxon>Neoptera</taxon>
        <taxon>Polyneoptera</taxon>
        <taxon>Dictyoptera</taxon>
        <taxon>Blattodea</taxon>
        <taxon>Blattoidea</taxon>
        <taxon>Blattidae</taxon>
        <taxon>Blattinae</taxon>
        <taxon>Periplaneta</taxon>
    </lineage>
</organism>
<proteinExistence type="predicted"/>
<dbReference type="Proteomes" id="UP001148838">
    <property type="component" value="Unassembled WGS sequence"/>
</dbReference>
<feature type="compositionally biased region" description="Polar residues" evidence="1">
    <location>
        <begin position="122"/>
        <end position="134"/>
    </location>
</feature>
<protein>
    <recommendedName>
        <fullName evidence="4">Tc1-like transposase DDE domain-containing protein</fullName>
    </recommendedName>
</protein>
<dbReference type="Gene3D" id="3.30.420.10">
    <property type="entry name" value="Ribonuclease H-like superfamily/Ribonuclease H"/>
    <property type="match status" value="2"/>
</dbReference>
<keyword evidence="3" id="KW-1185">Reference proteome</keyword>
<name>A0ABQ8TUS4_PERAM</name>
<dbReference type="PANTHER" id="PTHR47326">
    <property type="entry name" value="TRANSPOSABLE ELEMENT TC3 TRANSPOSASE-LIKE PROTEIN"/>
    <property type="match status" value="1"/>
</dbReference>
<dbReference type="PANTHER" id="PTHR47326:SF1">
    <property type="entry name" value="HTH PSQ-TYPE DOMAIN-CONTAINING PROTEIN"/>
    <property type="match status" value="1"/>
</dbReference>
<evidence type="ECO:0000313" key="3">
    <source>
        <dbReference type="Proteomes" id="UP001148838"/>
    </source>
</evidence>
<evidence type="ECO:0008006" key="4">
    <source>
        <dbReference type="Google" id="ProtNLM"/>
    </source>
</evidence>
<feature type="region of interest" description="Disordered" evidence="1">
    <location>
        <begin position="106"/>
        <end position="142"/>
    </location>
</feature>